<reference evidence="3" key="1">
    <citation type="submission" date="2025-08" db="UniProtKB">
        <authorList>
            <consortium name="RefSeq"/>
        </authorList>
    </citation>
    <scope>IDENTIFICATION</scope>
</reference>
<evidence type="ECO:0000313" key="2">
    <source>
        <dbReference type="Proteomes" id="UP000694920"/>
    </source>
</evidence>
<organism evidence="2 3">
    <name type="scientific">Cephus cinctus</name>
    <name type="common">Wheat stem sawfly</name>
    <dbReference type="NCBI Taxonomy" id="211228"/>
    <lineage>
        <taxon>Eukaryota</taxon>
        <taxon>Metazoa</taxon>
        <taxon>Ecdysozoa</taxon>
        <taxon>Arthropoda</taxon>
        <taxon>Hexapoda</taxon>
        <taxon>Insecta</taxon>
        <taxon>Pterygota</taxon>
        <taxon>Neoptera</taxon>
        <taxon>Endopterygota</taxon>
        <taxon>Hymenoptera</taxon>
        <taxon>Cephoidea</taxon>
        <taxon>Cephidae</taxon>
        <taxon>Cephus</taxon>
    </lineage>
</organism>
<accession>A0AAJ7FTG2</accession>
<dbReference type="AlphaFoldDB" id="A0AAJ7FTG2"/>
<protein>
    <submittedName>
        <fullName evidence="3">Uncharacterized protein LOC107273602</fullName>
    </submittedName>
</protein>
<dbReference type="RefSeq" id="XP_015607465.1">
    <property type="nucleotide sequence ID" value="XM_015751979.2"/>
</dbReference>
<sequence>MCACVRRQLVIRGTIEGAMWRSANDGATRQEPRCSEPAEASSSPDSVAKNIKRGLKIALHCTRRCFRESPASVSWFKRRADRLFDKFSKFKVDRETHVNRYLTMQDISIAHSALMFTIAQRVQNKVPTFLQIFSEES</sequence>
<keyword evidence="2" id="KW-1185">Reference proteome</keyword>
<feature type="region of interest" description="Disordered" evidence="1">
    <location>
        <begin position="22"/>
        <end position="47"/>
    </location>
</feature>
<dbReference type="Proteomes" id="UP000694920">
    <property type="component" value="Unplaced"/>
</dbReference>
<name>A0AAJ7FTG2_CEPCN</name>
<evidence type="ECO:0000313" key="3">
    <source>
        <dbReference type="RefSeq" id="XP_015607465.1"/>
    </source>
</evidence>
<proteinExistence type="predicted"/>
<evidence type="ECO:0000256" key="1">
    <source>
        <dbReference type="SAM" id="MobiDB-lite"/>
    </source>
</evidence>
<feature type="compositionally biased region" description="Low complexity" evidence="1">
    <location>
        <begin position="37"/>
        <end position="47"/>
    </location>
</feature>
<dbReference type="GeneID" id="107273602"/>
<gene>
    <name evidence="3" type="primary">LOC107273602</name>
</gene>
<dbReference type="KEGG" id="ccin:107273602"/>